<dbReference type="PANTHER" id="PTHR30535">
    <property type="entry name" value="VITAMIN B12-BINDING PROTEIN"/>
    <property type="match status" value="1"/>
</dbReference>
<feature type="domain" description="Fe/B12 periplasmic-binding" evidence="2">
    <location>
        <begin position="43"/>
        <end position="343"/>
    </location>
</feature>
<protein>
    <submittedName>
        <fullName evidence="3">Iron ABC transporter substrate-binding protein</fullName>
    </submittedName>
</protein>
<dbReference type="Pfam" id="PF01497">
    <property type="entry name" value="Peripla_BP_2"/>
    <property type="match status" value="1"/>
</dbReference>
<dbReference type="InterPro" id="IPR050902">
    <property type="entry name" value="ABC_Transporter_SBP"/>
</dbReference>
<evidence type="ECO:0000313" key="3">
    <source>
        <dbReference type="EMBL" id="OBU12420.1"/>
    </source>
</evidence>
<dbReference type="PROSITE" id="PS50983">
    <property type="entry name" value="FE_B12_PBP"/>
    <property type="match status" value="1"/>
</dbReference>
<keyword evidence="4" id="KW-1185">Reference proteome</keyword>
<reference evidence="4" key="1">
    <citation type="submission" date="2016-06" db="EMBL/GenBank/DDBJ databases">
        <authorList>
            <person name="Butler K."/>
        </authorList>
    </citation>
    <scope>NUCLEOTIDE SEQUENCE [LARGE SCALE GENOMIC DNA]</scope>
    <source>
        <strain evidence="4">GCSL-Mp20</strain>
    </source>
</reference>
<feature type="signal peptide" evidence="1">
    <location>
        <begin position="1"/>
        <end position="24"/>
    </location>
</feature>
<proteinExistence type="predicted"/>
<dbReference type="SUPFAM" id="SSF53807">
    <property type="entry name" value="Helical backbone' metal receptor"/>
    <property type="match status" value="1"/>
</dbReference>
<dbReference type="InterPro" id="IPR002491">
    <property type="entry name" value="ABC_transptr_periplasmic_BD"/>
</dbReference>
<dbReference type="Gene3D" id="3.40.50.1980">
    <property type="entry name" value="Nitrogenase molybdenum iron protein domain"/>
    <property type="match status" value="2"/>
</dbReference>
<evidence type="ECO:0000259" key="2">
    <source>
        <dbReference type="PROSITE" id="PS50983"/>
    </source>
</evidence>
<feature type="chain" id="PRO_5008609985" evidence="1">
    <location>
        <begin position="25"/>
        <end position="372"/>
    </location>
</feature>
<comment type="caution">
    <text evidence="3">The sequence shown here is derived from an EMBL/GenBank/DDBJ whole genome shotgun (WGS) entry which is preliminary data.</text>
</comment>
<evidence type="ECO:0000256" key="1">
    <source>
        <dbReference type="SAM" id="SignalP"/>
    </source>
</evidence>
<dbReference type="EMBL" id="LZEY01000006">
    <property type="protein sequence ID" value="OBU12420.1"/>
    <property type="molecule type" value="Genomic_DNA"/>
</dbReference>
<keyword evidence="1" id="KW-0732">Signal</keyword>
<name>A0A1B8HSL1_9GAMM</name>
<dbReference type="Proteomes" id="UP000092377">
    <property type="component" value="Unassembled WGS sequence"/>
</dbReference>
<sequence>MTVLTKLKIALSAGLLMCPLFSQAVMVTDITGRQVDVPDNVKRILLGEGRMIYPLSILEKDAPFKRVAGWQGDFRDLDVQGYAAFKAVFPQTDAIPVVGGGSEDTFSVEKALALQPDLVILPMTGGHGPGAGSEAARLLTSAGIAVIHVDFSQHPVKNTQLSMRILGQAIGKTAEAERFNQYYQQKMDDVITRIPADIPADKKPVIFVDYLPGLQECCGSPGKGSLTDMINLAGGTAIGEAIIPGAIGKLNPEYILSRHPDVYVATGVFPEGSRGVTLGYSATPQAAQRSLKIISQRNPIGELSAVEKGRVHGLWHIFYDSPENIIALQALAKWLHPELFADLDPEATRKELYEKFMPIPATGVFSVTLDKE</sequence>
<organism evidence="3 4">
    <name type="scientific">Morganella psychrotolerans</name>
    <dbReference type="NCBI Taxonomy" id="368603"/>
    <lineage>
        <taxon>Bacteria</taxon>
        <taxon>Pseudomonadati</taxon>
        <taxon>Pseudomonadota</taxon>
        <taxon>Gammaproteobacteria</taxon>
        <taxon>Enterobacterales</taxon>
        <taxon>Morganellaceae</taxon>
        <taxon>Morganella</taxon>
    </lineage>
</organism>
<accession>A0A1B8HSL1</accession>
<dbReference type="PANTHER" id="PTHR30535:SF34">
    <property type="entry name" value="MOLYBDATE-BINDING PROTEIN MOLA"/>
    <property type="match status" value="1"/>
</dbReference>
<gene>
    <name evidence="3" type="ORF">AYY18_16010</name>
</gene>
<dbReference type="AlphaFoldDB" id="A0A1B8HSL1"/>
<dbReference type="OrthoDB" id="9775594at2"/>
<evidence type="ECO:0000313" key="4">
    <source>
        <dbReference type="Proteomes" id="UP000092377"/>
    </source>
</evidence>